<dbReference type="EMBL" id="BAABET010000017">
    <property type="protein sequence ID" value="GAA4339663.1"/>
    <property type="molecule type" value="Genomic_DNA"/>
</dbReference>
<proteinExistence type="predicted"/>
<sequence length="63" mass="6096">MTIEPVAELGGGGASGLPRARVVPLTASPSSYTAAAQCDESPGPVLGGTAGAFTGRGLLQRGI</sequence>
<keyword evidence="2" id="KW-1185">Reference proteome</keyword>
<name>A0ABP8HI40_9ACTN</name>
<comment type="caution">
    <text evidence="1">The sequence shown here is derived from an EMBL/GenBank/DDBJ whole genome shotgun (WGS) entry which is preliminary data.</text>
</comment>
<dbReference type="Proteomes" id="UP001501115">
    <property type="component" value="Unassembled WGS sequence"/>
</dbReference>
<reference evidence="2" key="1">
    <citation type="journal article" date="2019" name="Int. J. Syst. Evol. Microbiol.">
        <title>The Global Catalogue of Microorganisms (GCM) 10K type strain sequencing project: providing services to taxonomists for standard genome sequencing and annotation.</title>
        <authorList>
            <consortium name="The Broad Institute Genomics Platform"/>
            <consortium name="The Broad Institute Genome Sequencing Center for Infectious Disease"/>
            <person name="Wu L."/>
            <person name="Ma J."/>
        </authorList>
    </citation>
    <scope>NUCLEOTIDE SEQUENCE [LARGE SCALE GENOMIC DNA]</scope>
    <source>
        <strain evidence="2">JCM 31290</strain>
    </source>
</reference>
<organism evidence="1 2">
    <name type="scientific">Streptomyces venetus</name>
    <dbReference type="NCBI Taxonomy" id="1701086"/>
    <lineage>
        <taxon>Bacteria</taxon>
        <taxon>Bacillati</taxon>
        <taxon>Actinomycetota</taxon>
        <taxon>Actinomycetes</taxon>
        <taxon>Kitasatosporales</taxon>
        <taxon>Streptomycetaceae</taxon>
        <taxon>Streptomyces</taxon>
    </lineage>
</organism>
<gene>
    <name evidence="1" type="ORF">GCM10023086_74820</name>
</gene>
<evidence type="ECO:0000313" key="2">
    <source>
        <dbReference type="Proteomes" id="UP001501115"/>
    </source>
</evidence>
<evidence type="ECO:0000313" key="1">
    <source>
        <dbReference type="EMBL" id="GAA4339663.1"/>
    </source>
</evidence>
<protein>
    <submittedName>
        <fullName evidence="1">Uncharacterized protein</fullName>
    </submittedName>
</protein>
<accession>A0ABP8HI40</accession>